<name>A0A3G5A114_9VIRU</name>
<organism evidence="1">
    <name type="scientific">Harvfovirus sp</name>
    <dbReference type="NCBI Taxonomy" id="2487768"/>
    <lineage>
        <taxon>Viruses</taxon>
        <taxon>Varidnaviria</taxon>
        <taxon>Bamfordvirae</taxon>
        <taxon>Nucleocytoviricota</taxon>
        <taxon>Megaviricetes</taxon>
        <taxon>Imitervirales</taxon>
        <taxon>Mimiviridae</taxon>
        <taxon>Klosneuvirinae</taxon>
    </lineage>
</organism>
<sequence>MDDYITMTHFYERNIVEIKNDYTMFLTNIIAPLIYEGIQGIYKKSKKTEEDFANAKKDNPDVKNPGVLKIFQAFLTGVKNINNHNIEIETNRIKEKSKCSEWFDDLLRAVVKSYIVLLTYNASGKTCRLVREKYHDRVDAKSFIHKCYVECARLFFNYPELFWHGFTTLEIKRNQREAHEIIKMAIKEAIRKMLPMKLILEEYLKNEYIQDDNEISQDIPTSQYQNMKGMVQKDLLANIDPILESDDEIDNDIVNVSREMDGADKMVDINKFIKETVAAAGGSSVFGKQPASAPAQAPALAPAPVPALAPAPVPAPAPEPEKVINNTEIEMQRRLKNPGYVDAPRTVKAAKNAMLKDALDAYKKQHVGQGIKYQVPMNVPPPPMKNHEINKFDDKSEDIHVNVVHRSIKPDK</sequence>
<reference evidence="1" key="1">
    <citation type="submission" date="2018-10" db="EMBL/GenBank/DDBJ databases">
        <title>Hidden diversity of soil giant viruses.</title>
        <authorList>
            <person name="Schulz F."/>
            <person name="Alteio L."/>
            <person name="Goudeau D."/>
            <person name="Ryan E.M."/>
            <person name="Malmstrom R.R."/>
            <person name="Blanchard J."/>
            <person name="Woyke T."/>
        </authorList>
    </citation>
    <scope>NUCLEOTIDE SEQUENCE</scope>
    <source>
        <strain evidence="1">HAV1</strain>
    </source>
</reference>
<accession>A0A3G5A114</accession>
<dbReference type="EMBL" id="MK072249">
    <property type="protein sequence ID" value="AYV80830.1"/>
    <property type="molecule type" value="Genomic_DNA"/>
</dbReference>
<proteinExistence type="predicted"/>
<gene>
    <name evidence="1" type="ORF">Harvfovirus7_27</name>
</gene>
<protein>
    <submittedName>
        <fullName evidence="1">Uncharacterized protein</fullName>
    </submittedName>
</protein>
<dbReference type="Pfam" id="PF19068">
    <property type="entry name" value="DUF5764"/>
    <property type="match status" value="1"/>
</dbReference>
<evidence type="ECO:0000313" key="1">
    <source>
        <dbReference type="EMBL" id="AYV80830.1"/>
    </source>
</evidence>
<dbReference type="InterPro" id="IPR043913">
    <property type="entry name" value="DUF5764"/>
</dbReference>